<reference evidence="3" key="1">
    <citation type="journal article" date="2019" name="Int. J. Syst. Evol. Microbiol.">
        <title>The Global Catalogue of Microorganisms (GCM) 10K type strain sequencing project: providing services to taxonomists for standard genome sequencing and annotation.</title>
        <authorList>
            <consortium name="The Broad Institute Genomics Platform"/>
            <consortium name="The Broad Institute Genome Sequencing Center for Infectious Disease"/>
            <person name="Wu L."/>
            <person name="Ma J."/>
        </authorList>
    </citation>
    <scope>NUCLEOTIDE SEQUENCE [LARGE SCALE GENOMIC DNA]</scope>
    <source>
        <strain evidence="3">CCUG 60524</strain>
    </source>
</reference>
<comment type="caution">
    <text evidence="2">The sequence shown here is derived from an EMBL/GenBank/DDBJ whole genome shotgun (WGS) entry which is preliminary data.</text>
</comment>
<gene>
    <name evidence="2" type="ORF">ACFQ2S_17540</name>
</gene>
<feature type="compositionally biased region" description="Basic and acidic residues" evidence="1">
    <location>
        <begin position="31"/>
        <end position="51"/>
    </location>
</feature>
<feature type="region of interest" description="Disordered" evidence="1">
    <location>
        <begin position="130"/>
        <end position="160"/>
    </location>
</feature>
<evidence type="ECO:0000256" key="1">
    <source>
        <dbReference type="SAM" id="MobiDB-lite"/>
    </source>
</evidence>
<dbReference type="RefSeq" id="WP_386076439.1">
    <property type="nucleotide sequence ID" value="NZ_JBHTJT010000038.1"/>
</dbReference>
<evidence type="ECO:0000313" key="2">
    <source>
        <dbReference type="EMBL" id="MFD0981444.1"/>
    </source>
</evidence>
<sequence>MVETSGVRALPSDVGYEGETRSEDQFASPFDRWERSFREPVRTRDTARPSDDVTDTEATSGRATSGRSPTSSPVASTDATTGTDAEFGFREKELARRRRQRELAETARILNGASDARKSKGGAVGATVARFAEGEGGSHGRKKKPRSASDGSVSFLEDSLPDPEDLLRSLQETEWRIRHSGYNESGAPDFADSHDPGPLIEAGELRLQAAPLPFEVERAEVVERGFVSGRTARLSALVLIPVLAVVGYLALPERSVGPVADVSSSGEIAGRVEPSSDVSAGETIISAEAPAVAAVPPQLPVIDAPDVPAPILGAETSAATTTVVTEAASTGETVIAARPAAEASASAGVSAEPQPRVPAAVEAPEQTTGAEVARTEIAAVAGAASERPAPPTSIGSQRLAGVTSAAVAEMAAAGAVAMPAGERVASVTAVTPGAIGAPRDVVGPLSGQSVAATPSGVALASVDPGSPVIAASVVSPATGTPLPRARAVALGGGDLRLRPVSDPMNSATAATSVATVPSVSDLRSSARAVITPTSDPVTLAVADKPVLRAADAAASPVSLQASAAPNEPLASPQPISIVGVVPDGFVVTASLDGGVPVRPMARKAIATEPSVLAGRPDVDTLAGRETVLAPGAQISLFAPGNLSQSDIASVVDRLAGSGFAPSEPSRVGFSISQSNIRYYHAEDAAVAAAVAEASGALLRDFTGKASVPPGTIELWLAGDGGGAVASGKPAAKKTVAAAPARQRTGPSEAERTARLRSQVLSKLRSATSQ</sequence>
<feature type="region of interest" description="Disordered" evidence="1">
    <location>
        <begin position="733"/>
        <end position="769"/>
    </location>
</feature>
<feature type="region of interest" description="Disordered" evidence="1">
    <location>
        <begin position="1"/>
        <end position="101"/>
    </location>
</feature>
<keyword evidence="3" id="KW-1185">Reference proteome</keyword>
<dbReference type="Proteomes" id="UP001597108">
    <property type="component" value="Unassembled WGS sequence"/>
</dbReference>
<proteinExistence type="predicted"/>
<organism evidence="2 3">
    <name type="scientific">Tropicimonas aquimaris</name>
    <dbReference type="NCBI Taxonomy" id="914152"/>
    <lineage>
        <taxon>Bacteria</taxon>
        <taxon>Pseudomonadati</taxon>
        <taxon>Pseudomonadota</taxon>
        <taxon>Alphaproteobacteria</taxon>
        <taxon>Rhodobacterales</taxon>
        <taxon>Roseobacteraceae</taxon>
        <taxon>Tropicimonas</taxon>
    </lineage>
</organism>
<protein>
    <recommendedName>
        <fullName evidence="4">SPOR domain-containing protein</fullName>
    </recommendedName>
</protein>
<dbReference type="EMBL" id="JBHTJT010000038">
    <property type="protein sequence ID" value="MFD0981444.1"/>
    <property type="molecule type" value="Genomic_DNA"/>
</dbReference>
<name>A0ABW3ITR4_9RHOB</name>
<feature type="compositionally biased region" description="Polar residues" evidence="1">
    <location>
        <begin position="56"/>
        <end position="83"/>
    </location>
</feature>
<evidence type="ECO:0000313" key="3">
    <source>
        <dbReference type="Proteomes" id="UP001597108"/>
    </source>
</evidence>
<feature type="compositionally biased region" description="Polar residues" evidence="1">
    <location>
        <begin position="758"/>
        <end position="769"/>
    </location>
</feature>
<accession>A0ABW3ITR4</accession>
<evidence type="ECO:0008006" key="4">
    <source>
        <dbReference type="Google" id="ProtNLM"/>
    </source>
</evidence>